<reference evidence="4 5" key="1">
    <citation type="submission" date="2019-01" db="EMBL/GenBank/DDBJ databases">
        <authorList>
            <person name="Chen W.-M."/>
        </authorList>
    </citation>
    <scope>NUCLEOTIDE SEQUENCE [LARGE SCALE GENOMIC DNA]</scope>
    <source>
        <strain evidence="4 5">KYPC3</strain>
    </source>
</reference>
<dbReference type="Gene3D" id="1.10.10.10">
    <property type="entry name" value="Winged helix-like DNA-binding domain superfamily/Winged helix DNA-binding domain"/>
    <property type="match status" value="1"/>
</dbReference>
<dbReference type="PIRSF" id="PIRSF036382">
    <property type="entry name" value="RR_antiterm"/>
    <property type="match status" value="1"/>
</dbReference>
<dbReference type="PROSITE" id="PS50921">
    <property type="entry name" value="ANTAR"/>
    <property type="match status" value="1"/>
</dbReference>
<dbReference type="AlphaFoldDB" id="A0A437QTA3"/>
<feature type="modified residue" description="4-aspartylphosphate" evidence="1">
    <location>
        <position position="38"/>
    </location>
</feature>
<dbReference type="SMART" id="SM01012">
    <property type="entry name" value="ANTAR"/>
    <property type="match status" value="1"/>
</dbReference>
<evidence type="ECO:0000259" key="2">
    <source>
        <dbReference type="PROSITE" id="PS50110"/>
    </source>
</evidence>
<dbReference type="EMBL" id="SACS01000008">
    <property type="protein sequence ID" value="RVU37726.1"/>
    <property type="molecule type" value="Genomic_DNA"/>
</dbReference>
<protein>
    <submittedName>
        <fullName evidence="4">ANTAR domain-containing protein</fullName>
    </submittedName>
</protein>
<dbReference type="InterPro" id="IPR008327">
    <property type="entry name" value="Sig_transdc_resp-reg_antiterm"/>
</dbReference>
<dbReference type="InterPro" id="IPR001789">
    <property type="entry name" value="Sig_transdc_resp-reg_receiver"/>
</dbReference>
<dbReference type="GO" id="GO:0000160">
    <property type="term" value="P:phosphorelay signal transduction system"/>
    <property type="evidence" value="ECO:0007669"/>
    <property type="project" value="InterPro"/>
</dbReference>
<evidence type="ECO:0000313" key="4">
    <source>
        <dbReference type="EMBL" id="RVU37726.1"/>
    </source>
</evidence>
<evidence type="ECO:0000256" key="1">
    <source>
        <dbReference type="PROSITE-ProRule" id="PRU00169"/>
    </source>
</evidence>
<dbReference type="Pfam" id="PF03861">
    <property type="entry name" value="ANTAR"/>
    <property type="match status" value="1"/>
</dbReference>
<evidence type="ECO:0000313" key="5">
    <source>
        <dbReference type="Proteomes" id="UP000283077"/>
    </source>
</evidence>
<dbReference type="GO" id="GO:0003723">
    <property type="term" value="F:RNA binding"/>
    <property type="evidence" value="ECO:0007669"/>
    <property type="project" value="InterPro"/>
</dbReference>
<accession>A0A437QTA3</accession>
<gene>
    <name evidence="4" type="ORF">EOE67_09535</name>
</gene>
<proteinExistence type="predicted"/>
<dbReference type="InterPro" id="IPR011006">
    <property type="entry name" value="CheY-like_superfamily"/>
</dbReference>
<keyword evidence="5" id="KW-1185">Reference proteome</keyword>
<dbReference type="InterPro" id="IPR036388">
    <property type="entry name" value="WH-like_DNA-bd_sf"/>
</dbReference>
<dbReference type="PROSITE" id="PS50110">
    <property type="entry name" value="RESPONSE_REGULATORY"/>
    <property type="match status" value="1"/>
</dbReference>
<dbReference type="Gene3D" id="3.40.50.2300">
    <property type="match status" value="1"/>
</dbReference>
<keyword evidence="1" id="KW-0597">Phosphoprotein</keyword>
<dbReference type="OrthoDB" id="9782798at2"/>
<feature type="domain" description="Response regulatory" evidence="2">
    <location>
        <begin position="1"/>
        <end position="103"/>
    </location>
</feature>
<sequence length="176" mass="20200">MVERALQQGGHQVICQLASTVSLGYHVERIQPDLIIIDMDSPDRDTLEHMTVVSQHNPKPIVFFANDDQNPDVYRQAIQAGVSAYIVDGLTASRVRPIVEVAIARFEEFQQLRQQLQQSQQQLLEQQLIDQAKRLLIKHQSCNETQAFNAMRKAAMDRQVTMADIARELLKKWEHK</sequence>
<dbReference type="SUPFAM" id="SSF52172">
    <property type="entry name" value="CheY-like"/>
    <property type="match status" value="1"/>
</dbReference>
<dbReference type="Proteomes" id="UP000283077">
    <property type="component" value="Unassembled WGS sequence"/>
</dbReference>
<comment type="caution">
    <text evidence="4">The sequence shown here is derived from an EMBL/GenBank/DDBJ whole genome shotgun (WGS) entry which is preliminary data.</text>
</comment>
<feature type="domain" description="ANTAR" evidence="3">
    <location>
        <begin position="109"/>
        <end position="170"/>
    </location>
</feature>
<name>A0A437QTA3_9GAMM</name>
<evidence type="ECO:0000259" key="3">
    <source>
        <dbReference type="PROSITE" id="PS50921"/>
    </source>
</evidence>
<organism evidence="4 5">
    <name type="scientific">Rheinheimera riviphila</name>
    <dbReference type="NCBI Taxonomy" id="1834037"/>
    <lineage>
        <taxon>Bacteria</taxon>
        <taxon>Pseudomonadati</taxon>
        <taxon>Pseudomonadota</taxon>
        <taxon>Gammaproteobacteria</taxon>
        <taxon>Chromatiales</taxon>
        <taxon>Chromatiaceae</taxon>
        <taxon>Rheinheimera</taxon>
    </lineage>
</organism>
<dbReference type="InterPro" id="IPR005561">
    <property type="entry name" value="ANTAR"/>
</dbReference>